<gene>
    <name evidence="2" type="ORF">BpHYR1_023780</name>
</gene>
<dbReference type="Proteomes" id="UP000276133">
    <property type="component" value="Unassembled WGS sequence"/>
</dbReference>
<evidence type="ECO:0000256" key="1">
    <source>
        <dbReference type="SAM" id="MobiDB-lite"/>
    </source>
</evidence>
<keyword evidence="3" id="KW-1185">Reference proteome</keyword>
<feature type="compositionally biased region" description="Polar residues" evidence="1">
    <location>
        <begin position="92"/>
        <end position="109"/>
    </location>
</feature>
<reference evidence="2 3" key="1">
    <citation type="journal article" date="2018" name="Sci. Rep.">
        <title>Genomic signatures of local adaptation to the degree of environmental predictability in rotifers.</title>
        <authorList>
            <person name="Franch-Gras L."/>
            <person name="Hahn C."/>
            <person name="Garcia-Roger E.M."/>
            <person name="Carmona M.J."/>
            <person name="Serra M."/>
            <person name="Gomez A."/>
        </authorList>
    </citation>
    <scope>NUCLEOTIDE SEQUENCE [LARGE SCALE GENOMIC DNA]</scope>
    <source>
        <strain evidence="2">HYR1</strain>
    </source>
</reference>
<dbReference type="EMBL" id="REGN01006471">
    <property type="protein sequence ID" value="RNA09397.1"/>
    <property type="molecule type" value="Genomic_DNA"/>
</dbReference>
<name>A0A3M7QD88_BRAPC</name>
<proteinExistence type="predicted"/>
<evidence type="ECO:0000313" key="2">
    <source>
        <dbReference type="EMBL" id="RNA09397.1"/>
    </source>
</evidence>
<sequence>MLNSGLIESFKIAPQPSNQLIADNQASVFEIPFTEPDLSVVDSKFVLDEISKVPETNYQSHYSSPEGQYSCNIQKALYQSNNHSLHSDQFKESNQVSNQMSNTENNSTALRKKLQERLNPKSSLLTPHPAHLPRTSL</sequence>
<accession>A0A3M7QD88</accession>
<dbReference type="AlphaFoldDB" id="A0A3M7QD88"/>
<protein>
    <submittedName>
        <fullName evidence="2">Uncharacterized protein</fullName>
    </submittedName>
</protein>
<evidence type="ECO:0000313" key="3">
    <source>
        <dbReference type="Proteomes" id="UP000276133"/>
    </source>
</evidence>
<comment type="caution">
    <text evidence="2">The sequence shown here is derived from an EMBL/GenBank/DDBJ whole genome shotgun (WGS) entry which is preliminary data.</text>
</comment>
<feature type="region of interest" description="Disordered" evidence="1">
    <location>
        <begin position="82"/>
        <end position="137"/>
    </location>
</feature>
<organism evidence="2 3">
    <name type="scientific">Brachionus plicatilis</name>
    <name type="common">Marine rotifer</name>
    <name type="synonym">Brachionus muelleri</name>
    <dbReference type="NCBI Taxonomy" id="10195"/>
    <lineage>
        <taxon>Eukaryota</taxon>
        <taxon>Metazoa</taxon>
        <taxon>Spiralia</taxon>
        <taxon>Gnathifera</taxon>
        <taxon>Rotifera</taxon>
        <taxon>Eurotatoria</taxon>
        <taxon>Monogononta</taxon>
        <taxon>Pseudotrocha</taxon>
        <taxon>Ploima</taxon>
        <taxon>Brachionidae</taxon>
        <taxon>Brachionus</taxon>
    </lineage>
</organism>